<dbReference type="Pfam" id="PF08327">
    <property type="entry name" value="AHSA1"/>
    <property type="match status" value="1"/>
</dbReference>
<comment type="caution">
    <text evidence="3">The sequence shown here is derived from an EMBL/GenBank/DDBJ whole genome shotgun (WGS) entry which is preliminary data.</text>
</comment>
<name>A0A428QGH8_9HYPO</name>
<evidence type="ECO:0000259" key="2">
    <source>
        <dbReference type="Pfam" id="PF08327"/>
    </source>
</evidence>
<protein>
    <recommendedName>
        <fullName evidence="2">Activator of Hsp90 ATPase homologue 1/2-like C-terminal domain-containing protein</fullName>
    </recommendedName>
</protein>
<evidence type="ECO:0000256" key="1">
    <source>
        <dbReference type="ARBA" id="ARBA00006817"/>
    </source>
</evidence>
<sequence>MDLNQQLAAVSRAVEKATLESGDEGRIITISQTFDIDVPTLWETCTKPDKIKQFFSPVSGDLSVNGRFQVENNASGTILSCAPPSNFRVSWEFGGSTSWVEVRIAQVGEAQSRLELSHTAPVNKHWEEYGAGAGGVGWEMSFAGLAYHLKGVKVGPEWFVQKETKNYLAKCSEAWGEAAVLGSEDSEVVKGRVEKTTKFYVPG</sequence>
<reference evidence="3 4" key="1">
    <citation type="submission" date="2017-06" db="EMBL/GenBank/DDBJ databases">
        <title>Comparative genomic analysis of Ambrosia Fusariam Clade fungi.</title>
        <authorList>
            <person name="Stajich J.E."/>
            <person name="Carrillo J."/>
            <person name="Kijimoto T."/>
            <person name="Eskalen A."/>
            <person name="O'Donnell K."/>
            <person name="Kasson M."/>
        </authorList>
    </citation>
    <scope>NUCLEOTIDE SEQUENCE [LARGE SCALE GENOMIC DNA]</scope>
    <source>
        <strain evidence="3 4">NRRL62584</strain>
    </source>
</reference>
<accession>A0A428QGH8</accession>
<evidence type="ECO:0000313" key="4">
    <source>
        <dbReference type="Proteomes" id="UP000288168"/>
    </source>
</evidence>
<evidence type="ECO:0000313" key="3">
    <source>
        <dbReference type="EMBL" id="RSL64339.1"/>
    </source>
</evidence>
<keyword evidence="4" id="KW-1185">Reference proteome</keyword>
<dbReference type="AlphaFoldDB" id="A0A428QGH8"/>
<gene>
    <name evidence="3" type="ORF">CEP54_004832</name>
</gene>
<comment type="similarity">
    <text evidence="1">Belongs to the AHA1 family.</text>
</comment>
<feature type="domain" description="Activator of Hsp90 ATPase homologue 1/2-like C-terminal" evidence="2">
    <location>
        <begin position="40"/>
        <end position="149"/>
    </location>
</feature>
<dbReference type="InterPro" id="IPR023393">
    <property type="entry name" value="START-like_dom_sf"/>
</dbReference>
<organism evidence="3 4">
    <name type="scientific">Fusarium duplospermum</name>
    <dbReference type="NCBI Taxonomy" id="1325734"/>
    <lineage>
        <taxon>Eukaryota</taxon>
        <taxon>Fungi</taxon>
        <taxon>Dikarya</taxon>
        <taxon>Ascomycota</taxon>
        <taxon>Pezizomycotina</taxon>
        <taxon>Sordariomycetes</taxon>
        <taxon>Hypocreomycetidae</taxon>
        <taxon>Hypocreales</taxon>
        <taxon>Nectriaceae</taxon>
        <taxon>Fusarium</taxon>
        <taxon>Fusarium solani species complex</taxon>
    </lineage>
</organism>
<dbReference type="InterPro" id="IPR013538">
    <property type="entry name" value="ASHA1/2-like_C"/>
</dbReference>
<dbReference type="SUPFAM" id="SSF55961">
    <property type="entry name" value="Bet v1-like"/>
    <property type="match status" value="1"/>
</dbReference>
<dbReference type="Proteomes" id="UP000288168">
    <property type="component" value="Unassembled WGS sequence"/>
</dbReference>
<dbReference type="CDD" id="cd08899">
    <property type="entry name" value="SRPBCC_CalC_Aha1-like_6"/>
    <property type="match status" value="1"/>
</dbReference>
<dbReference type="EMBL" id="NKCI01000034">
    <property type="protein sequence ID" value="RSL64339.1"/>
    <property type="molecule type" value="Genomic_DNA"/>
</dbReference>
<proteinExistence type="inferred from homology"/>
<dbReference type="Gene3D" id="3.30.530.20">
    <property type="match status" value="1"/>
</dbReference>
<dbReference type="OrthoDB" id="5004612at2759"/>